<keyword evidence="5 6" id="KW-0472">Membrane</keyword>
<dbReference type="RefSeq" id="WP_036186498.1">
    <property type="nucleotide sequence ID" value="NZ_JMQN01000021.1"/>
</dbReference>
<feature type="transmembrane region" description="Helical" evidence="6">
    <location>
        <begin position="70"/>
        <end position="88"/>
    </location>
</feature>
<name>A0A081FZV1_9GAMM</name>
<dbReference type="Pfam" id="PF01810">
    <property type="entry name" value="LysE"/>
    <property type="match status" value="1"/>
</dbReference>
<dbReference type="PANTHER" id="PTHR30086">
    <property type="entry name" value="ARGININE EXPORTER PROTEIN ARGO"/>
    <property type="match status" value="1"/>
</dbReference>
<dbReference type="EMBL" id="JMQN01000021">
    <property type="protein sequence ID" value="KEA64056.1"/>
    <property type="molecule type" value="Genomic_DNA"/>
</dbReference>
<comment type="subcellular location">
    <subcellularLocation>
        <location evidence="1">Cell membrane</location>
        <topology evidence="1">Multi-pass membrane protein</topology>
    </subcellularLocation>
</comment>
<dbReference type="AlphaFoldDB" id="A0A081FZV1"/>
<dbReference type="GO" id="GO:0005886">
    <property type="term" value="C:plasma membrane"/>
    <property type="evidence" value="ECO:0007669"/>
    <property type="project" value="UniProtKB-SubCell"/>
</dbReference>
<dbReference type="OrthoDB" id="581870at2"/>
<dbReference type="PIRSF" id="PIRSF006324">
    <property type="entry name" value="LeuE"/>
    <property type="match status" value="1"/>
</dbReference>
<keyword evidence="4 6" id="KW-1133">Transmembrane helix</keyword>
<evidence type="ECO:0000313" key="7">
    <source>
        <dbReference type="EMBL" id="KEA64056.1"/>
    </source>
</evidence>
<organism evidence="7 8">
    <name type="scientific">Marinobacterium lacunae</name>
    <dbReference type="NCBI Taxonomy" id="1232683"/>
    <lineage>
        <taxon>Bacteria</taxon>
        <taxon>Pseudomonadati</taxon>
        <taxon>Pseudomonadota</taxon>
        <taxon>Gammaproteobacteria</taxon>
        <taxon>Oceanospirillales</taxon>
        <taxon>Oceanospirillaceae</taxon>
        <taxon>Marinobacterium</taxon>
    </lineage>
</organism>
<keyword evidence="8" id="KW-1185">Reference proteome</keyword>
<evidence type="ECO:0000256" key="4">
    <source>
        <dbReference type="ARBA" id="ARBA00022989"/>
    </source>
</evidence>
<protein>
    <submittedName>
        <fullName evidence="7">Lysine exporter protein (LYSE/YGGA)</fullName>
    </submittedName>
</protein>
<dbReference type="PANTHER" id="PTHR30086:SF16">
    <property type="entry name" value="AMINO ACID EFFLUX PERMEASE RHTB FAMILY"/>
    <property type="match status" value="1"/>
</dbReference>
<dbReference type="InterPro" id="IPR001123">
    <property type="entry name" value="LeuE-type"/>
</dbReference>
<sequence length="204" mass="21848">MSWVLWGSLFMVCLMGAMSPGPSLAVVLRETVRNSRWHGVVAGLSHALGVGLWAFLTVHGLALLVTGQQLVFTALSWAGAAYLAWMGIKAWRHAGEAGTLDAGEAQVHSLMGAARAGAVVSLLNPKLALFFMALFSQFVSAEQSVLSQWLMIVTATVVDGAWYTLVALLLSHPRLLKALRRRAKFVERATGALLVGLAVRVVTL</sequence>
<keyword evidence="2" id="KW-1003">Cell membrane</keyword>
<gene>
    <name evidence="7" type="ORF">ADIMK_1791</name>
</gene>
<proteinExistence type="predicted"/>
<dbReference type="STRING" id="1232683.ADIMK_1791"/>
<dbReference type="eggNOG" id="COG1280">
    <property type="taxonomic scope" value="Bacteria"/>
</dbReference>
<evidence type="ECO:0000313" key="8">
    <source>
        <dbReference type="Proteomes" id="UP000028252"/>
    </source>
</evidence>
<keyword evidence="3 6" id="KW-0812">Transmembrane</keyword>
<comment type="caution">
    <text evidence="7">The sequence shown here is derived from an EMBL/GenBank/DDBJ whole genome shotgun (WGS) entry which is preliminary data.</text>
</comment>
<feature type="transmembrane region" description="Helical" evidence="6">
    <location>
        <begin position="149"/>
        <end position="171"/>
    </location>
</feature>
<evidence type="ECO:0000256" key="6">
    <source>
        <dbReference type="SAM" id="Phobius"/>
    </source>
</evidence>
<dbReference type="GO" id="GO:0015171">
    <property type="term" value="F:amino acid transmembrane transporter activity"/>
    <property type="evidence" value="ECO:0007669"/>
    <property type="project" value="TreeGrafter"/>
</dbReference>
<dbReference type="Proteomes" id="UP000028252">
    <property type="component" value="Unassembled WGS sequence"/>
</dbReference>
<feature type="transmembrane region" description="Helical" evidence="6">
    <location>
        <begin position="41"/>
        <end position="63"/>
    </location>
</feature>
<evidence type="ECO:0000256" key="1">
    <source>
        <dbReference type="ARBA" id="ARBA00004651"/>
    </source>
</evidence>
<dbReference type="PATRIC" id="fig|1232683.4.peg.1765"/>
<reference evidence="7 8" key="1">
    <citation type="submission" date="2014-04" db="EMBL/GenBank/DDBJ databases">
        <title>Marinobacterium kochiensis sp. nov., isolated from sediment sample collected from Kochi backwaters in Kerala, India.</title>
        <authorList>
            <person name="Singh A."/>
            <person name="Pinnaka A.K."/>
        </authorList>
    </citation>
    <scope>NUCLEOTIDE SEQUENCE [LARGE SCALE GENOMIC DNA]</scope>
    <source>
        <strain evidence="7 8">AK27</strain>
    </source>
</reference>
<evidence type="ECO:0000256" key="2">
    <source>
        <dbReference type="ARBA" id="ARBA00022475"/>
    </source>
</evidence>
<accession>A0A081FZV1</accession>
<evidence type="ECO:0000256" key="5">
    <source>
        <dbReference type="ARBA" id="ARBA00023136"/>
    </source>
</evidence>
<evidence type="ECO:0000256" key="3">
    <source>
        <dbReference type="ARBA" id="ARBA00022692"/>
    </source>
</evidence>